<reference evidence="2 3" key="1">
    <citation type="submission" date="2016-10" db="EMBL/GenBank/DDBJ databases">
        <authorList>
            <person name="de Groot N.N."/>
        </authorList>
    </citation>
    <scope>NUCLEOTIDE SEQUENCE [LARGE SCALE GENOMIC DNA]</scope>
    <source>
        <strain evidence="2 3">DSM 527</strain>
    </source>
</reference>
<dbReference type="AlphaFoldDB" id="A0A1G7MH68"/>
<sequence length="429" mass="49096">MRIDHLAVKNFKNFISLSVDFEPGVNLFVGTNGSGKTSILEAINVAVGGFFYPLRNSKYQRAIYFDEIRIADRVRTPEATVAARSKDIPGAGWSRTMRSESKANDSKGNAPLAAFSKHYFDEYFQDPADRHIAPLIAYYSTQRLFKDSNVSEKQKYDAAAGRMNGYLLCLKETSIKTVLEDWLFNAIVRRASKYANEIDDTDVILENVEHAVKDVLSYALGVPEDQKLRIYPDPDFDNQLFVRYDSEHDLPLEYYSDGFRNMIYLIIDLVWRASQLNPWLPLANFNQVTGVVTIDEIDLHLHPRWQAKAIAVLQRLFPGVQFFITTHSPTVVANFQNGTLYVISGNCIERSNTEYFGRQINNVLRNILGAADRHKPTQDRLDRLFNLILEKRKDEYTTEYNLLVELLGKDDIDIQKATALIDMQDILNQ</sequence>
<evidence type="ECO:0000313" key="2">
    <source>
        <dbReference type="EMBL" id="SDF61067.1"/>
    </source>
</evidence>
<dbReference type="InterPro" id="IPR051396">
    <property type="entry name" value="Bact_Antivir_Def_Nuclease"/>
</dbReference>
<dbReference type="GO" id="GO:0006302">
    <property type="term" value="P:double-strand break repair"/>
    <property type="evidence" value="ECO:0007669"/>
    <property type="project" value="InterPro"/>
</dbReference>
<dbReference type="RefSeq" id="WP_089830780.1">
    <property type="nucleotide sequence ID" value="NZ_FNBN01000002.1"/>
</dbReference>
<dbReference type="GO" id="GO:0016887">
    <property type="term" value="F:ATP hydrolysis activity"/>
    <property type="evidence" value="ECO:0007669"/>
    <property type="project" value="InterPro"/>
</dbReference>
<name>A0A1G7MH68_CHIFI</name>
<dbReference type="STRING" id="104663.SAMN04488121_102427"/>
<gene>
    <name evidence="2" type="ORF">SAMN04488121_102427</name>
</gene>
<evidence type="ECO:0000313" key="3">
    <source>
        <dbReference type="Proteomes" id="UP000199045"/>
    </source>
</evidence>
<proteinExistence type="predicted"/>
<keyword evidence="2" id="KW-0067">ATP-binding</keyword>
<dbReference type="PANTHER" id="PTHR43581">
    <property type="entry name" value="ATP/GTP PHOSPHATASE"/>
    <property type="match status" value="1"/>
</dbReference>
<dbReference type="InterPro" id="IPR038729">
    <property type="entry name" value="Rad50/SbcC_AAA"/>
</dbReference>
<dbReference type="SUPFAM" id="SSF52540">
    <property type="entry name" value="P-loop containing nucleoside triphosphate hydrolases"/>
    <property type="match status" value="1"/>
</dbReference>
<dbReference type="EMBL" id="FNBN01000002">
    <property type="protein sequence ID" value="SDF61067.1"/>
    <property type="molecule type" value="Genomic_DNA"/>
</dbReference>
<dbReference type="OrthoDB" id="9805802at2"/>
<dbReference type="PANTHER" id="PTHR43581:SF2">
    <property type="entry name" value="EXCINUCLEASE ATPASE SUBUNIT"/>
    <property type="match status" value="1"/>
</dbReference>
<protein>
    <submittedName>
        <fullName evidence="2">Predicted ATP-binding protein involved in virulence</fullName>
    </submittedName>
</protein>
<dbReference type="Proteomes" id="UP000199045">
    <property type="component" value="Unassembled WGS sequence"/>
</dbReference>
<dbReference type="GO" id="GO:0005524">
    <property type="term" value="F:ATP binding"/>
    <property type="evidence" value="ECO:0007669"/>
    <property type="project" value="UniProtKB-KW"/>
</dbReference>
<feature type="domain" description="Rad50/SbcC-type AAA" evidence="1">
    <location>
        <begin position="6"/>
        <end position="208"/>
    </location>
</feature>
<keyword evidence="2" id="KW-0547">Nucleotide-binding</keyword>
<organism evidence="2 3">
    <name type="scientific">Chitinophaga filiformis</name>
    <name type="common">Myxococcus filiformis</name>
    <name type="synonym">Flexibacter filiformis</name>
    <dbReference type="NCBI Taxonomy" id="104663"/>
    <lineage>
        <taxon>Bacteria</taxon>
        <taxon>Pseudomonadati</taxon>
        <taxon>Bacteroidota</taxon>
        <taxon>Chitinophagia</taxon>
        <taxon>Chitinophagales</taxon>
        <taxon>Chitinophagaceae</taxon>
        <taxon>Chitinophaga</taxon>
    </lineage>
</organism>
<evidence type="ECO:0000259" key="1">
    <source>
        <dbReference type="Pfam" id="PF13476"/>
    </source>
</evidence>
<dbReference type="Pfam" id="PF13476">
    <property type="entry name" value="AAA_23"/>
    <property type="match status" value="1"/>
</dbReference>
<dbReference type="Gene3D" id="3.40.50.300">
    <property type="entry name" value="P-loop containing nucleotide triphosphate hydrolases"/>
    <property type="match status" value="1"/>
</dbReference>
<accession>A0A1G7MH68</accession>
<dbReference type="InterPro" id="IPR027417">
    <property type="entry name" value="P-loop_NTPase"/>
</dbReference>